<dbReference type="Proteomes" id="UP000694546">
    <property type="component" value="Chromosome 19"/>
</dbReference>
<feature type="region of interest" description="Disordered" evidence="1">
    <location>
        <begin position="162"/>
        <end position="334"/>
    </location>
</feature>
<feature type="region of interest" description="Disordered" evidence="1">
    <location>
        <begin position="15"/>
        <end position="57"/>
    </location>
</feature>
<feature type="compositionally biased region" description="Basic and acidic residues" evidence="1">
    <location>
        <begin position="428"/>
        <end position="441"/>
    </location>
</feature>
<evidence type="ECO:0000313" key="2">
    <source>
        <dbReference type="Ensembl" id="ENSGMOP00000004165.2"/>
    </source>
</evidence>
<feature type="compositionally biased region" description="Low complexity" evidence="1">
    <location>
        <begin position="794"/>
        <end position="806"/>
    </location>
</feature>
<feature type="compositionally biased region" description="Basic and acidic residues" evidence="1">
    <location>
        <begin position="603"/>
        <end position="612"/>
    </location>
</feature>
<dbReference type="InterPro" id="IPR033184">
    <property type="entry name" value="PRRC2"/>
</dbReference>
<proteinExistence type="predicted"/>
<dbReference type="GO" id="GO:0030154">
    <property type="term" value="P:cell differentiation"/>
    <property type="evidence" value="ECO:0007669"/>
    <property type="project" value="TreeGrafter"/>
</dbReference>
<dbReference type="PANTHER" id="PTHR14038:SF4">
    <property type="entry name" value="PROTEIN PRRC2B"/>
    <property type="match status" value="1"/>
</dbReference>
<feature type="compositionally biased region" description="Basic and acidic residues" evidence="1">
    <location>
        <begin position="15"/>
        <end position="34"/>
    </location>
</feature>
<accession>A0A8C5F4N7</accession>
<feature type="compositionally biased region" description="Polar residues" evidence="1">
    <location>
        <begin position="503"/>
        <end position="547"/>
    </location>
</feature>
<dbReference type="PANTHER" id="PTHR14038">
    <property type="entry name" value="BAT2 HLA-B-ASSOCIATED TRANSCRIPT 2"/>
    <property type="match status" value="1"/>
</dbReference>
<feature type="compositionally biased region" description="Low complexity" evidence="1">
    <location>
        <begin position="229"/>
        <end position="240"/>
    </location>
</feature>
<feature type="region of interest" description="Disordered" evidence="1">
    <location>
        <begin position="412"/>
        <end position="617"/>
    </location>
</feature>
<feature type="compositionally biased region" description="Basic and acidic residues" evidence="1">
    <location>
        <begin position="250"/>
        <end position="305"/>
    </location>
</feature>
<feature type="compositionally biased region" description="Low complexity" evidence="1">
    <location>
        <begin position="200"/>
        <end position="215"/>
    </location>
</feature>
<dbReference type="AlphaFoldDB" id="A0A8C5F4N7"/>
<feature type="compositionally biased region" description="Basic and acidic residues" evidence="1">
    <location>
        <begin position="465"/>
        <end position="480"/>
    </location>
</feature>
<dbReference type="Ensembl" id="ENSGMOT00000004293.2">
    <property type="protein sequence ID" value="ENSGMOP00000004165.2"/>
    <property type="gene ID" value="ENSGMOG00000003848.2"/>
</dbReference>
<evidence type="ECO:0008006" key="4">
    <source>
        <dbReference type="Google" id="ProtNLM"/>
    </source>
</evidence>
<protein>
    <recommendedName>
        <fullName evidence="4">BAT2 N-terminal domain-containing protein</fullName>
    </recommendedName>
</protein>
<reference evidence="2" key="1">
    <citation type="submission" date="2025-08" db="UniProtKB">
        <authorList>
            <consortium name="Ensembl"/>
        </authorList>
    </citation>
    <scope>IDENTIFICATION</scope>
</reference>
<reference evidence="2" key="2">
    <citation type="submission" date="2025-09" db="UniProtKB">
        <authorList>
            <consortium name="Ensembl"/>
        </authorList>
    </citation>
    <scope>IDENTIFICATION</scope>
</reference>
<evidence type="ECO:0000256" key="1">
    <source>
        <dbReference type="SAM" id="MobiDB-lite"/>
    </source>
</evidence>
<evidence type="ECO:0000313" key="3">
    <source>
        <dbReference type="Proteomes" id="UP000694546"/>
    </source>
</evidence>
<feature type="region of interest" description="Disordered" evidence="1">
    <location>
        <begin position="776"/>
        <end position="806"/>
    </location>
</feature>
<feature type="region of interest" description="Disordered" evidence="1">
    <location>
        <begin position="714"/>
        <end position="738"/>
    </location>
</feature>
<keyword evidence="3" id="KW-1185">Reference proteome</keyword>
<organism evidence="2 3">
    <name type="scientific">Gadus morhua</name>
    <name type="common">Atlantic cod</name>
    <dbReference type="NCBI Taxonomy" id="8049"/>
    <lineage>
        <taxon>Eukaryota</taxon>
        <taxon>Metazoa</taxon>
        <taxon>Chordata</taxon>
        <taxon>Craniata</taxon>
        <taxon>Vertebrata</taxon>
        <taxon>Euteleostomi</taxon>
        <taxon>Actinopterygii</taxon>
        <taxon>Neopterygii</taxon>
        <taxon>Teleostei</taxon>
        <taxon>Neoteleostei</taxon>
        <taxon>Acanthomorphata</taxon>
        <taxon>Zeiogadaria</taxon>
        <taxon>Gadariae</taxon>
        <taxon>Gadiformes</taxon>
        <taxon>Gadoidei</taxon>
        <taxon>Gadidae</taxon>
        <taxon>Gadus</taxon>
    </lineage>
</organism>
<dbReference type="GeneTree" id="ENSGT00950000183161"/>
<feature type="compositionally biased region" description="Basic and acidic residues" evidence="1">
    <location>
        <begin position="315"/>
        <end position="324"/>
    </location>
</feature>
<name>A0A8C5F4N7_GADMO</name>
<dbReference type="OMA" id="XLTMPLP"/>
<feature type="region of interest" description="Disordered" evidence="1">
    <location>
        <begin position="108"/>
        <end position="134"/>
    </location>
</feature>
<sequence>GSRVLNRLQPFSHEEFPTLKAAGEQDKAGKERSVFDPSYGPGPSLRPQSESPALFTQHPWQSSAGPYVYVPVQFPKLLSAWSPVQPFLFLSVCSGDVRRGETRFVRAPARPSSQPIRRPGERPPRPAIINPEDLRDLDELDVNCEDGWAGLHEEVDYGEKLKFSDDEEEHGGNKKGKIARNRVEPTGLTRFPPNFSPLQAPQKSSAPGPAAAAPHPAEPLEDQDDHLHPAQPAAAAAPRAKFVSPDLSEAVERARRRREEEERRDREERLAACAEKLKRLDEKFGKTERQTSRSDDGSKDGEGKEPATAAAVASPKREPSKAHPDSWQYATKGETGVGGQHRLEQVYKMQHWQSSHSASSGSSHPQRGYYPSHVLGFDPRWMMMPPFMDPRMAPGRSPVDYYPNSVHSSGMMKPMLHPDHLNSPGSDDGCHPSMHQERRAPSTEPYPMWNQDGYPLRSFTPPYQRQHESSEGGRPDDRRPLASKMPPRFAKKQGGMGMEQQEDSLSSNNLGTEIWETNNSALSVQSSGGDSWTKQVSYTGSEPNSETVVVAPCRAPLCDERPSKRTPVWPGALQDSDAGPEQSKEQHKPGPIGNERSLKHRGKGPEASERLEGVGGPISAPVNGVDLHGDPGLPGPPIEFGVSAKDSDFSLPPCSAAVAVSSPVAKLQDPLNTNPALNQGIPMLRSNHLQPGMNLNTMSFPSADLTLKMESARKAWENSQSLPEQGSPVGGVSGSQPPCSSSVSYSSFGGVSMPPMPVASVAPSMSLQGNHIPPLYLDGHGFPSQPRLLPPSMAQQQSYQQAQQAQQIPISLHNSLQAQAQLGLRGGLPVSQSQEMFNSIPPFRSQVYMHPNLSQPSPLVLSGGGQLKGPYSPFPGMQPSDMVKSQSGSHYQPMNGSQPMVYDNQMNQGPGMGSSQLMDSQLIQVAMPLPGSQLRYGSAQQHLILPQSIQLQQGQNLSVGAPRRMMPPGSQQREPSQMEMKGFQYADKPSHSPGLPGGSYRWARHGHETFLPPH</sequence>